<keyword evidence="4" id="KW-0479">Metal-binding</keyword>
<dbReference type="Gene3D" id="3.40.50.80">
    <property type="entry name" value="Nucleotide-binding domain of ferredoxin-NADP reductase (FNR) module"/>
    <property type="match status" value="1"/>
</dbReference>
<keyword evidence="2" id="KW-0285">Flavoprotein</keyword>
<dbReference type="SUPFAM" id="SSF52343">
    <property type="entry name" value="Ferredoxin reductase-like, C-terminal NADP-linked domain"/>
    <property type="match status" value="1"/>
</dbReference>
<dbReference type="RefSeq" id="WP_263004195.1">
    <property type="nucleotide sequence ID" value="NZ_JAOTEM010000004.1"/>
</dbReference>
<evidence type="ECO:0000256" key="4">
    <source>
        <dbReference type="ARBA" id="ARBA00022723"/>
    </source>
</evidence>
<dbReference type="InterPro" id="IPR001709">
    <property type="entry name" value="Flavoprot_Pyr_Nucl_cyt_Rdtase"/>
</dbReference>
<dbReference type="CDD" id="cd06214">
    <property type="entry name" value="PA_degradation_oxidoreductase_like"/>
    <property type="match status" value="1"/>
</dbReference>
<keyword evidence="6" id="KW-0560">Oxidoreductase</keyword>
<dbReference type="SUPFAM" id="SSF63380">
    <property type="entry name" value="Riboflavin synthase domain-like"/>
    <property type="match status" value="1"/>
</dbReference>
<evidence type="ECO:0000256" key="1">
    <source>
        <dbReference type="ARBA" id="ARBA00001974"/>
    </source>
</evidence>
<feature type="domain" description="FAD-binding FR-type" evidence="10">
    <location>
        <begin position="2"/>
        <end position="107"/>
    </location>
</feature>
<accession>A0ABT2W9N1</accession>
<dbReference type="SUPFAM" id="SSF54292">
    <property type="entry name" value="2Fe-2S ferredoxin-like"/>
    <property type="match status" value="1"/>
</dbReference>
<dbReference type="PROSITE" id="PS51085">
    <property type="entry name" value="2FE2S_FER_2"/>
    <property type="match status" value="1"/>
</dbReference>
<dbReference type="InterPro" id="IPR017938">
    <property type="entry name" value="Riboflavin_synthase-like_b-brl"/>
</dbReference>
<dbReference type="Gene3D" id="2.40.30.10">
    <property type="entry name" value="Translation factors"/>
    <property type="match status" value="1"/>
</dbReference>
<evidence type="ECO:0000256" key="3">
    <source>
        <dbReference type="ARBA" id="ARBA00022714"/>
    </source>
</evidence>
<sequence>MQKFYSLIVKEISKETSKAYSLSFDIPSNLGNLFTFKAGQFITIRCNIDGKEIRRCYSISSAPINNGTFQIIVKSVPNGIFSKYVEENLKAGDVLEVSEPEGNFCYEPTNEKLKTFVAIAAGSGITPIFSIIQSVLSFSNDQILLFYGNKNEEQTIFNKEIAKLTEDFGDRFKVIKFFTQEDIKGSHFGRINQKVILETLQNYDFSTIEKFYVCGPEDLIKNTTETFLSQSIKKENILHELFFSPQTLLQNKAVSSENAGKTIVKLILDGEEKTVIVDKNTLLLDSIVDAGFDIPYSCQNAICSTCLCVLTKGEVNIVKNEVLSDAEIEEGKIVVCQSYPVSDVIELNYDII</sequence>
<evidence type="ECO:0000256" key="8">
    <source>
        <dbReference type="ARBA" id="ARBA00023014"/>
    </source>
</evidence>
<keyword evidence="7" id="KW-0408">Iron</keyword>
<dbReference type="InterPro" id="IPR001433">
    <property type="entry name" value="OxRdtase_FAD/NAD-bd"/>
</dbReference>
<dbReference type="InterPro" id="IPR008333">
    <property type="entry name" value="Cbr1-like_FAD-bd_dom"/>
</dbReference>
<gene>
    <name evidence="11" type="ORF">NZ698_15950</name>
</gene>
<dbReference type="InterPro" id="IPR017927">
    <property type="entry name" value="FAD-bd_FR_type"/>
</dbReference>
<dbReference type="InterPro" id="IPR012675">
    <property type="entry name" value="Beta-grasp_dom_sf"/>
</dbReference>
<evidence type="ECO:0000256" key="5">
    <source>
        <dbReference type="ARBA" id="ARBA00022827"/>
    </source>
</evidence>
<evidence type="ECO:0000313" key="11">
    <source>
        <dbReference type="EMBL" id="MCU7618689.1"/>
    </source>
</evidence>
<dbReference type="CDD" id="cd00207">
    <property type="entry name" value="fer2"/>
    <property type="match status" value="1"/>
</dbReference>
<dbReference type="InterPro" id="IPR050415">
    <property type="entry name" value="MRET"/>
</dbReference>
<evidence type="ECO:0000313" key="12">
    <source>
        <dbReference type="Proteomes" id="UP001208649"/>
    </source>
</evidence>
<evidence type="ECO:0000259" key="9">
    <source>
        <dbReference type="PROSITE" id="PS51085"/>
    </source>
</evidence>
<dbReference type="PANTHER" id="PTHR47354">
    <property type="entry name" value="NADH OXIDOREDUCTASE HCR"/>
    <property type="match status" value="1"/>
</dbReference>
<evidence type="ECO:0000256" key="7">
    <source>
        <dbReference type="ARBA" id="ARBA00023004"/>
    </source>
</evidence>
<dbReference type="InterPro" id="IPR001041">
    <property type="entry name" value="2Fe-2S_ferredoxin-type"/>
</dbReference>
<keyword evidence="12" id="KW-1185">Reference proteome</keyword>
<dbReference type="PRINTS" id="PR00406">
    <property type="entry name" value="CYTB5RDTASE"/>
</dbReference>
<dbReference type="Pfam" id="PF00111">
    <property type="entry name" value="Fer2"/>
    <property type="match status" value="1"/>
</dbReference>
<comment type="caution">
    <text evidence="11">The sequence shown here is derived from an EMBL/GenBank/DDBJ whole genome shotgun (WGS) entry which is preliminary data.</text>
</comment>
<dbReference type="InterPro" id="IPR006058">
    <property type="entry name" value="2Fe2S_fd_BS"/>
</dbReference>
<evidence type="ECO:0000259" key="10">
    <source>
        <dbReference type="PROSITE" id="PS51384"/>
    </source>
</evidence>
<dbReference type="PROSITE" id="PS00197">
    <property type="entry name" value="2FE2S_FER_1"/>
    <property type="match status" value="1"/>
</dbReference>
<evidence type="ECO:0000256" key="2">
    <source>
        <dbReference type="ARBA" id="ARBA00022630"/>
    </source>
</evidence>
<dbReference type="PANTHER" id="PTHR47354:SF8">
    <property type="entry name" value="1,2-PHENYLACETYL-COA EPOXIDASE, SUBUNIT E"/>
    <property type="match status" value="1"/>
</dbReference>
<dbReference type="Gene3D" id="3.10.20.30">
    <property type="match status" value="1"/>
</dbReference>
<dbReference type="PRINTS" id="PR00371">
    <property type="entry name" value="FPNCR"/>
</dbReference>
<name>A0ABT2W9N1_9FLAO</name>
<protein>
    <submittedName>
        <fullName evidence="11">Ferredoxin--NADP reductase</fullName>
    </submittedName>
</protein>
<dbReference type="InterPro" id="IPR036010">
    <property type="entry name" value="2Fe-2S_ferredoxin-like_sf"/>
</dbReference>
<keyword evidence="5" id="KW-0274">FAD</keyword>
<dbReference type="EMBL" id="JAOTEM010000004">
    <property type="protein sequence ID" value="MCU7618689.1"/>
    <property type="molecule type" value="Genomic_DNA"/>
</dbReference>
<feature type="domain" description="2Fe-2S ferredoxin-type" evidence="9">
    <location>
        <begin position="262"/>
        <end position="352"/>
    </location>
</feature>
<dbReference type="Pfam" id="PF00970">
    <property type="entry name" value="FAD_binding_6"/>
    <property type="match status" value="1"/>
</dbReference>
<reference evidence="12" key="1">
    <citation type="submission" date="2023-07" db="EMBL/GenBank/DDBJ databases">
        <title>Chryseobacterium sp. strain PBS4-4 Genome sequencing and assembly.</title>
        <authorList>
            <person name="Jung Y."/>
        </authorList>
    </citation>
    <scope>NUCLEOTIDE SEQUENCE [LARGE SCALE GENOMIC DNA]</scope>
    <source>
        <strain evidence="12">PBS4-4</strain>
    </source>
</reference>
<evidence type="ECO:0000256" key="6">
    <source>
        <dbReference type="ARBA" id="ARBA00023002"/>
    </source>
</evidence>
<keyword evidence="3" id="KW-0001">2Fe-2S</keyword>
<dbReference type="Proteomes" id="UP001208649">
    <property type="component" value="Unassembled WGS sequence"/>
</dbReference>
<comment type="cofactor">
    <cofactor evidence="1">
        <name>FAD</name>
        <dbReference type="ChEBI" id="CHEBI:57692"/>
    </cofactor>
</comment>
<dbReference type="InterPro" id="IPR039261">
    <property type="entry name" value="FNR_nucleotide-bd"/>
</dbReference>
<dbReference type="PROSITE" id="PS51384">
    <property type="entry name" value="FAD_FR"/>
    <property type="match status" value="1"/>
</dbReference>
<organism evidence="11 12">
    <name type="scientific">Chryseobacterium edaphi</name>
    <dbReference type="NCBI Taxonomy" id="2976532"/>
    <lineage>
        <taxon>Bacteria</taxon>
        <taxon>Pseudomonadati</taxon>
        <taxon>Bacteroidota</taxon>
        <taxon>Flavobacteriia</taxon>
        <taxon>Flavobacteriales</taxon>
        <taxon>Weeksellaceae</taxon>
        <taxon>Chryseobacterium group</taxon>
        <taxon>Chryseobacterium</taxon>
    </lineage>
</organism>
<dbReference type="Pfam" id="PF00175">
    <property type="entry name" value="NAD_binding_1"/>
    <property type="match status" value="1"/>
</dbReference>
<proteinExistence type="predicted"/>
<keyword evidence="8" id="KW-0411">Iron-sulfur</keyword>